<organism evidence="9 10">
    <name type="scientific">Subtercola vilae</name>
    <dbReference type="NCBI Taxonomy" id="2056433"/>
    <lineage>
        <taxon>Bacteria</taxon>
        <taxon>Bacillati</taxon>
        <taxon>Actinomycetota</taxon>
        <taxon>Actinomycetes</taxon>
        <taxon>Micrococcales</taxon>
        <taxon>Microbacteriaceae</taxon>
        <taxon>Subtercola</taxon>
    </lineage>
</organism>
<dbReference type="InterPro" id="IPR000100">
    <property type="entry name" value="RNase_P"/>
</dbReference>
<dbReference type="InterPro" id="IPR020539">
    <property type="entry name" value="RNase_P_CS"/>
</dbReference>
<dbReference type="Gene3D" id="3.30.230.10">
    <property type="match status" value="1"/>
</dbReference>
<dbReference type="EC" id="3.1.26.5" evidence="7 8"/>
<keyword evidence="4 7" id="KW-0255">Endonuclease</keyword>
<dbReference type="PANTHER" id="PTHR33992:SF1">
    <property type="entry name" value="RIBONUCLEASE P PROTEIN COMPONENT"/>
    <property type="match status" value="1"/>
</dbReference>
<evidence type="ECO:0000256" key="3">
    <source>
        <dbReference type="ARBA" id="ARBA00022722"/>
    </source>
</evidence>
<evidence type="ECO:0000256" key="7">
    <source>
        <dbReference type="HAMAP-Rule" id="MF_00227"/>
    </source>
</evidence>
<evidence type="ECO:0000256" key="1">
    <source>
        <dbReference type="ARBA" id="ARBA00002663"/>
    </source>
</evidence>
<dbReference type="AlphaFoldDB" id="A0A4T2CAG4"/>
<dbReference type="GO" id="GO:0030677">
    <property type="term" value="C:ribonuclease P complex"/>
    <property type="evidence" value="ECO:0007669"/>
    <property type="project" value="TreeGrafter"/>
</dbReference>
<keyword evidence="5 7" id="KW-0378">Hydrolase</keyword>
<evidence type="ECO:0000256" key="5">
    <source>
        <dbReference type="ARBA" id="ARBA00022801"/>
    </source>
</evidence>
<dbReference type="Proteomes" id="UP000306192">
    <property type="component" value="Unassembled WGS sequence"/>
</dbReference>
<sequence>MLAKTSRITTADEYRSAVRRGARFVAPNSVTYVRRDSGSPTRFGFIVAKSVGVAVVRNRVRRRLKAACYSLLPTVIPGSDVVIRALPGAATRSFAQLRAELIKSLGKASVLSTASLSAASDSPAQFAAADSVPTDSANGSAA</sequence>
<dbReference type="PROSITE" id="PS00648">
    <property type="entry name" value="RIBONUCLEASE_P"/>
    <property type="match status" value="1"/>
</dbReference>
<evidence type="ECO:0000256" key="2">
    <source>
        <dbReference type="ARBA" id="ARBA00022694"/>
    </source>
</evidence>
<comment type="caution">
    <text evidence="9">The sequence shown here is derived from an EMBL/GenBank/DDBJ whole genome shotgun (WGS) entry which is preliminary data.</text>
</comment>
<keyword evidence="3 7" id="KW-0540">Nuclease</keyword>
<dbReference type="NCBIfam" id="TIGR00188">
    <property type="entry name" value="rnpA"/>
    <property type="match status" value="1"/>
</dbReference>
<dbReference type="GO" id="GO:0000049">
    <property type="term" value="F:tRNA binding"/>
    <property type="evidence" value="ECO:0007669"/>
    <property type="project" value="UniProtKB-UniRule"/>
</dbReference>
<keyword evidence="10" id="KW-1185">Reference proteome</keyword>
<comment type="catalytic activity">
    <reaction evidence="7">
        <text>Endonucleolytic cleavage of RNA, removing 5'-extranucleotides from tRNA precursor.</text>
        <dbReference type="EC" id="3.1.26.5"/>
    </reaction>
</comment>
<dbReference type="GO" id="GO:0001682">
    <property type="term" value="P:tRNA 5'-leader removal"/>
    <property type="evidence" value="ECO:0007669"/>
    <property type="project" value="UniProtKB-UniRule"/>
</dbReference>
<evidence type="ECO:0000256" key="6">
    <source>
        <dbReference type="ARBA" id="ARBA00022884"/>
    </source>
</evidence>
<dbReference type="InterPro" id="IPR014721">
    <property type="entry name" value="Ribsml_uS5_D2-typ_fold_subgr"/>
</dbReference>
<comment type="function">
    <text evidence="1 7">RNaseP catalyzes the removal of the 5'-leader sequence from pre-tRNA to produce the mature 5'-terminus. It can also cleave other RNA substrates such as 4.5S RNA. The protein component plays an auxiliary but essential role in vivo by binding to the 5'-leader sequence and broadening the substrate specificity of the ribozyme.</text>
</comment>
<dbReference type="EMBL" id="QYRT01000001">
    <property type="protein sequence ID" value="TIH40869.1"/>
    <property type="molecule type" value="Genomic_DNA"/>
</dbReference>
<comment type="similarity">
    <text evidence="7">Belongs to the RnpA family.</text>
</comment>
<keyword evidence="6 7" id="KW-0694">RNA-binding</keyword>
<name>A0A4T2CAG4_9MICO</name>
<proteinExistence type="inferred from homology"/>
<evidence type="ECO:0000256" key="8">
    <source>
        <dbReference type="NCBIfam" id="TIGR00188"/>
    </source>
</evidence>
<dbReference type="Pfam" id="PF00825">
    <property type="entry name" value="Ribonuclease_P"/>
    <property type="match status" value="1"/>
</dbReference>
<dbReference type="PANTHER" id="PTHR33992">
    <property type="entry name" value="RIBONUCLEASE P PROTEIN COMPONENT"/>
    <property type="match status" value="1"/>
</dbReference>
<dbReference type="HAMAP" id="MF_00227">
    <property type="entry name" value="RNase_P"/>
    <property type="match status" value="1"/>
</dbReference>
<dbReference type="SUPFAM" id="SSF54211">
    <property type="entry name" value="Ribosomal protein S5 domain 2-like"/>
    <property type="match status" value="1"/>
</dbReference>
<evidence type="ECO:0000256" key="4">
    <source>
        <dbReference type="ARBA" id="ARBA00022759"/>
    </source>
</evidence>
<dbReference type="InterPro" id="IPR020568">
    <property type="entry name" value="Ribosomal_Su5_D2-typ_SF"/>
</dbReference>
<dbReference type="GO" id="GO:0004526">
    <property type="term" value="F:ribonuclease P activity"/>
    <property type="evidence" value="ECO:0007669"/>
    <property type="project" value="UniProtKB-UniRule"/>
</dbReference>
<gene>
    <name evidence="7 9" type="primary">rnpA</name>
    <name evidence="9" type="ORF">D4765_00185</name>
</gene>
<protein>
    <recommendedName>
        <fullName evidence="7 8">Ribonuclease P protein component</fullName>
        <shortName evidence="7">RNase P protein</shortName>
        <shortName evidence="7">RNaseP protein</shortName>
        <ecNumber evidence="7 8">3.1.26.5</ecNumber>
    </recommendedName>
    <alternativeName>
        <fullName evidence="7">Protein C5</fullName>
    </alternativeName>
</protein>
<evidence type="ECO:0000313" key="9">
    <source>
        <dbReference type="EMBL" id="TIH40869.1"/>
    </source>
</evidence>
<reference evidence="9 10" key="1">
    <citation type="journal article" date="2019" name="Microorganisms">
        <title>Systematic Affiliation and Genome Analysis of Subtercola vilae DB165(T) with Particular Emphasis on Cold Adaptation of an Isolate from a High-Altitude Cold Volcano Lake.</title>
        <authorList>
            <person name="Villalobos A.S."/>
            <person name="Wiese J."/>
            <person name="Imhoff J.F."/>
            <person name="Dorador C."/>
            <person name="Keller A."/>
            <person name="Hentschel U."/>
        </authorList>
    </citation>
    <scope>NUCLEOTIDE SEQUENCE [LARGE SCALE GENOMIC DNA]</scope>
    <source>
        <strain evidence="9 10">DB165</strain>
    </source>
</reference>
<comment type="subunit">
    <text evidence="7">Consists of a catalytic RNA component (M1 or rnpB) and a protein subunit.</text>
</comment>
<accession>A0A4T2CAG4</accession>
<keyword evidence="2 7" id="KW-0819">tRNA processing</keyword>
<evidence type="ECO:0000313" key="10">
    <source>
        <dbReference type="Proteomes" id="UP000306192"/>
    </source>
</evidence>
<dbReference type="OrthoDB" id="196964at2"/>
<dbReference type="GO" id="GO:0042781">
    <property type="term" value="F:3'-tRNA processing endoribonuclease activity"/>
    <property type="evidence" value="ECO:0007669"/>
    <property type="project" value="TreeGrafter"/>
</dbReference>
<dbReference type="RefSeq" id="WP_136640199.1">
    <property type="nucleotide sequence ID" value="NZ_QYRT01000001.1"/>
</dbReference>